<name>A1CBA3_ASPCL</name>
<feature type="compositionally biased region" description="Polar residues" evidence="1">
    <location>
        <begin position="43"/>
        <end position="52"/>
    </location>
</feature>
<dbReference type="KEGG" id="act:ACLA_014580"/>
<dbReference type="HOGENOM" id="CLU_387302_0_0_1"/>
<feature type="compositionally biased region" description="Basic and acidic residues" evidence="1">
    <location>
        <begin position="128"/>
        <end position="160"/>
    </location>
</feature>
<sequence>MHTLTSIASVHKPLALIVSCHPDDLLRQHKAEKSVLSERPLNRSRNTSNISHQSHETRSFSGPRLRNPCRQPSDPPRGVLAQADAGFARFLKEHASPKHQRVTAGGRIVPMDRQEPPPQMKLLINEKHRDKLSPSVEGKGKSKMKDKQAESVDVSRHTSDHSAPARTGGVLTSHARLSSISSKLDSQTTNSQPIPNLQTTLLNPTTSLRSNAARTFGSHQVSEGTQPVQESYAPGPFDQIIYQLGGYPLVWFPSIQALNSQGAIPSFMPSISQLQSSSLGTPSEFTSTSSLFGGIPSTLGQSSSIPDLFVSTPGLHEYQSITNHVITPNQPLFSTAPFLEASLWKSLNQVTTDYASLSTQLTGLDRYMAMHTWDLDPRAKRSLVEQRKSLVRELDVVRSYKEQLETTLGVSNSSGVQKGTNPSLSGPSNTRFPGGFVANEYFSGLSASSMQHTASGYPPSMPVSSLAQHSSPSQSLNLGLKWQANQVMEAFGGSHPATPSLCNNWDDPRRYNQSSDAGLNSIKSIRISAANSTGPAIGENGWMPSSVAAPLEIREVYNRIEDATRKDKPIDDLLRELSQVTTQLMMHNRHNLDGQTHRTISLLGKQMNSFEGARKSLSTDLVHDTGVHGPVAGHCRRPWASEHLAQKPSIRFRGTSLNSEEDFDSESTASLVSTTDSWATVRSEG</sequence>
<feature type="region of interest" description="Disordered" evidence="1">
    <location>
        <begin position="33"/>
        <end position="77"/>
    </location>
</feature>
<reference evidence="2 3" key="1">
    <citation type="journal article" date="2008" name="PLoS Genet.">
        <title>Genomic islands in the pathogenic filamentous fungus Aspergillus fumigatus.</title>
        <authorList>
            <person name="Fedorova N.D."/>
            <person name="Khaldi N."/>
            <person name="Joardar V.S."/>
            <person name="Maiti R."/>
            <person name="Amedeo P."/>
            <person name="Anderson M.J."/>
            <person name="Crabtree J."/>
            <person name="Silva J.C."/>
            <person name="Badger J.H."/>
            <person name="Albarraq A."/>
            <person name="Angiuoli S."/>
            <person name="Bussey H."/>
            <person name="Bowyer P."/>
            <person name="Cotty P.J."/>
            <person name="Dyer P.S."/>
            <person name="Egan A."/>
            <person name="Galens K."/>
            <person name="Fraser-Liggett C.M."/>
            <person name="Haas B.J."/>
            <person name="Inman J.M."/>
            <person name="Kent R."/>
            <person name="Lemieux S."/>
            <person name="Malavazi I."/>
            <person name="Orvis J."/>
            <person name="Roemer T."/>
            <person name="Ronning C.M."/>
            <person name="Sundaram J.P."/>
            <person name="Sutton G."/>
            <person name="Turner G."/>
            <person name="Venter J.C."/>
            <person name="White O.R."/>
            <person name="Whitty B.R."/>
            <person name="Youngman P."/>
            <person name="Wolfe K.H."/>
            <person name="Goldman G.H."/>
            <person name="Wortman J.R."/>
            <person name="Jiang B."/>
            <person name="Denning D.W."/>
            <person name="Nierman W.C."/>
        </authorList>
    </citation>
    <scope>NUCLEOTIDE SEQUENCE [LARGE SCALE GENOMIC DNA]</scope>
    <source>
        <strain evidence="3">ATCC 1007 / CBS 513.65 / DSM 816 / NCTC 3887 / NRRL 1</strain>
    </source>
</reference>
<feature type="region of interest" description="Disordered" evidence="1">
    <location>
        <begin position="452"/>
        <end position="472"/>
    </location>
</feature>
<dbReference type="VEuPathDB" id="FungiDB:ACLA_014580"/>
<protein>
    <submittedName>
        <fullName evidence="2">Uncharacterized protein</fullName>
    </submittedName>
</protein>
<dbReference type="eggNOG" id="ENOG502SVYW">
    <property type="taxonomic scope" value="Eukaryota"/>
</dbReference>
<evidence type="ECO:0000256" key="1">
    <source>
        <dbReference type="SAM" id="MobiDB-lite"/>
    </source>
</evidence>
<dbReference type="EMBL" id="DS027049">
    <property type="protein sequence ID" value="EAW13021.1"/>
    <property type="molecule type" value="Genomic_DNA"/>
</dbReference>
<dbReference type="Proteomes" id="UP000006701">
    <property type="component" value="Unassembled WGS sequence"/>
</dbReference>
<feature type="compositionally biased region" description="Polar residues" evidence="1">
    <location>
        <begin position="175"/>
        <end position="194"/>
    </location>
</feature>
<dbReference type="AlphaFoldDB" id="A1CBA3"/>
<dbReference type="GeneID" id="4706127"/>
<dbReference type="RefSeq" id="XP_001274447.1">
    <property type="nucleotide sequence ID" value="XM_001274446.1"/>
</dbReference>
<dbReference type="OrthoDB" id="5401902at2759"/>
<feature type="region of interest" description="Disordered" evidence="1">
    <location>
        <begin position="128"/>
        <end position="202"/>
    </location>
</feature>
<organism evidence="2 3">
    <name type="scientific">Aspergillus clavatus (strain ATCC 1007 / CBS 513.65 / DSM 816 / NCTC 3887 / NRRL 1 / QM 1276 / 107)</name>
    <dbReference type="NCBI Taxonomy" id="344612"/>
    <lineage>
        <taxon>Eukaryota</taxon>
        <taxon>Fungi</taxon>
        <taxon>Dikarya</taxon>
        <taxon>Ascomycota</taxon>
        <taxon>Pezizomycotina</taxon>
        <taxon>Eurotiomycetes</taxon>
        <taxon>Eurotiomycetidae</taxon>
        <taxon>Eurotiales</taxon>
        <taxon>Aspergillaceae</taxon>
        <taxon>Aspergillus</taxon>
        <taxon>Aspergillus subgen. Fumigati</taxon>
    </lineage>
</organism>
<proteinExistence type="predicted"/>
<evidence type="ECO:0000313" key="2">
    <source>
        <dbReference type="EMBL" id="EAW13021.1"/>
    </source>
</evidence>
<gene>
    <name evidence="2" type="ORF">ACLA_014580</name>
</gene>
<accession>A1CBA3</accession>
<dbReference type="OMA" id="MAVHTWD"/>
<evidence type="ECO:0000313" key="3">
    <source>
        <dbReference type="Proteomes" id="UP000006701"/>
    </source>
</evidence>
<keyword evidence="3" id="KW-1185">Reference proteome</keyword>